<dbReference type="InterPro" id="IPR023373">
    <property type="entry name" value="YmcC_sf"/>
</dbReference>
<dbReference type="EMBL" id="CP131913">
    <property type="protein sequence ID" value="WLI73764.1"/>
    <property type="molecule type" value="Genomic_DNA"/>
</dbReference>
<organism evidence="1 2">
    <name type="scientific">Halomonas alkalicola</name>
    <dbReference type="NCBI Taxonomy" id="1930622"/>
    <lineage>
        <taxon>Bacteria</taxon>
        <taxon>Pseudomonadati</taxon>
        <taxon>Pseudomonadota</taxon>
        <taxon>Gammaproteobacteria</taxon>
        <taxon>Oceanospirillales</taxon>
        <taxon>Halomonadaceae</taxon>
        <taxon>Halomonas</taxon>
    </lineage>
</organism>
<protein>
    <submittedName>
        <fullName evidence="1">Uncharacterized protein</fullName>
    </submittedName>
</protein>
<accession>A0ABY9H5V8</accession>
<dbReference type="SUPFAM" id="SSF159270">
    <property type="entry name" value="YmcC-like"/>
    <property type="match status" value="1"/>
</dbReference>
<dbReference type="Gene3D" id="2.40.360.10">
    <property type="entry name" value="YmcC-like"/>
    <property type="match status" value="1"/>
</dbReference>
<keyword evidence="2" id="KW-1185">Reference proteome</keyword>
<reference evidence="1 2" key="1">
    <citation type="submission" date="2023-08" db="EMBL/GenBank/DDBJ databases">
        <title>Transcriptome Analysis of Halomonas alkalicola CICC 11012s to Identify the Genes Involved in Alkaline Tolerances.</title>
        <authorList>
            <person name="Zhai L."/>
        </authorList>
    </citation>
    <scope>NUCLEOTIDE SEQUENCE [LARGE SCALE GENOMIC DNA]</scope>
    <source>
        <strain evidence="1 2">CICC 11012s</strain>
    </source>
</reference>
<dbReference type="Proteomes" id="UP001235344">
    <property type="component" value="Chromosome"/>
</dbReference>
<evidence type="ECO:0000313" key="1">
    <source>
        <dbReference type="EMBL" id="WLI73764.1"/>
    </source>
</evidence>
<name>A0ABY9H5V8_9GAMM</name>
<evidence type="ECO:0000313" key="2">
    <source>
        <dbReference type="Proteomes" id="UP001235344"/>
    </source>
</evidence>
<dbReference type="RefSeq" id="WP_305501568.1">
    <property type="nucleotide sequence ID" value="NZ_CP131913.1"/>
</dbReference>
<proteinExistence type="predicted"/>
<sequence>MGDMLRDAWGSESDASARAADISFASLALQADDRRGLVVLGALAEPESYWPTGNRGLVTLRHEGLHATAGLGADLLDTRFTLPEGGTEAPWRLQAPVAFGLTRSWKREDGLTEQMSAEGTLACSAPAPRALPLATLTLEACEMTLRWENGRTTRGELWRDPQTRRVWAANEQAWPSGPRLQWEVARPWW</sequence>
<gene>
    <name evidence="1" type="ORF">B6N23_02155</name>
</gene>